<dbReference type="RefSeq" id="WP_264511068.1">
    <property type="nucleotide sequence ID" value="NZ_JAPDDR010000002.1"/>
</dbReference>
<feature type="transmembrane region" description="Helical" evidence="1">
    <location>
        <begin position="43"/>
        <end position="67"/>
    </location>
</feature>
<proteinExistence type="predicted"/>
<keyword evidence="1" id="KW-0812">Transmembrane</keyword>
<evidence type="ECO:0000256" key="1">
    <source>
        <dbReference type="SAM" id="Phobius"/>
    </source>
</evidence>
<dbReference type="Proteomes" id="UP001165653">
    <property type="component" value="Unassembled WGS sequence"/>
</dbReference>
<comment type="caution">
    <text evidence="2">The sequence shown here is derived from an EMBL/GenBank/DDBJ whole genome shotgun (WGS) entry which is preliminary data.</text>
</comment>
<keyword evidence="1" id="KW-1133">Transmembrane helix</keyword>
<accession>A0ABT3FZ88</accession>
<feature type="transmembrane region" description="Helical" evidence="1">
    <location>
        <begin position="14"/>
        <end position="31"/>
    </location>
</feature>
<organism evidence="2 3">
    <name type="scientific">Luteolibacter rhizosphaerae</name>
    <dbReference type="NCBI Taxonomy" id="2989719"/>
    <lineage>
        <taxon>Bacteria</taxon>
        <taxon>Pseudomonadati</taxon>
        <taxon>Verrucomicrobiota</taxon>
        <taxon>Verrucomicrobiia</taxon>
        <taxon>Verrucomicrobiales</taxon>
        <taxon>Verrucomicrobiaceae</taxon>
        <taxon>Luteolibacter</taxon>
    </lineage>
</organism>
<protein>
    <submittedName>
        <fullName evidence="2">Uncharacterized protein</fullName>
    </submittedName>
</protein>
<name>A0ABT3FZ88_9BACT</name>
<reference evidence="2" key="1">
    <citation type="submission" date="2022-10" db="EMBL/GenBank/DDBJ databases">
        <title>Luteolibacter sp. GHJ8, whole genome shotgun sequencing project.</title>
        <authorList>
            <person name="Zhao G."/>
            <person name="Shen L."/>
        </authorList>
    </citation>
    <scope>NUCLEOTIDE SEQUENCE</scope>
    <source>
        <strain evidence="2">GHJ8</strain>
    </source>
</reference>
<sequence>MNPDDDGERDWTEATALAAPALLGAAAGLILGDLMNPNARRGVALGVAALGVASLLPLTVGFVVGLVNGPESKFGARRRLRKIRDAGVGAGYADDDIDELRAI</sequence>
<evidence type="ECO:0000313" key="2">
    <source>
        <dbReference type="EMBL" id="MCW1912554.1"/>
    </source>
</evidence>
<gene>
    <name evidence="2" type="ORF">OJ996_03145</name>
</gene>
<keyword evidence="1" id="KW-0472">Membrane</keyword>
<keyword evidence="3" id="KW-1185">Reference proteome</keyword>
<evidence type="ECO:0000313" key="3">
    <source>
        <dbReference type="Proteomes" id="UP001165653"/>
    </source>
</evidence>
<dbReference type="EMBL" id="JAPDDR010000002">
    <property type="protein sequence ID" value="MCW1912554.1"/>
    <property type="molecule type" value="Genomic_DNA"/>
</dbReference>